<keyword evidence="4" id="KW-0378">Hydrolase</keyword>
<dbReference type="AlphaFoldDB" id="A0A151WPR0"/>
<evidence type="ECO:0000256" key="7">
    <source>
        <dbReference type="ARBA" id="ARBA00023157"/>
    </source>
</evidence>
<dbReference type="STRING" id="64791.A0A151WPR0"/>
<dbReference type="GO" id="GO:0007586">
    <property type="term" value="P:digestion"/>
    <property type="evidence" value="ECO:0007669"/>
    <property type="project" value="UniProtKB-KW"/>
</dbReference>
<evidence type="ECO:0000256" key="2">
    <source>
        <dbReference type="ARBA" id="ARBA00022670"/>
    </source>
</evidence>
<evidence type="ECO:0000256" key="8">
    <source>
        <dbReference type="ARBA" id="ARBA00036320"/>
    </source>
</evidence>
<dbReference type="InterPro" id="IPR050430">
    <property type="entry name" value="Peptidase_S1"/>
</dbReference>
<dbReference type="PROSITE" id="PS50240">
    <property type="entry name" value="TRYPSIN_DOM"/>
    <property type="match status" value="1"/>
</dbReference>
<dbReference type="GO" id="GO:0004252">
    <property type="term" value="F:serine-type endopeptidase activity"/>
    <property type="evidence" value="ECO:0007669"/>
    <property type="project" value="UniProtKB-EC"/>
</dbReference>
<proteinExistence type="inferred from homology"/>
<feature type="signal peptide" evidence="10">
    <location>
        <begin position="1"/>
        <end position="21"/>
    </location>
</feature>
<feature type="domain" description="Peptidase S1" evidence="11">
    <location>
        <begin position="57"/>
        <end position="320"/>
    </location>
</feature>
<keyword evidence="6" id="KW-0865">Zymogen</keyword>
<accession>A0A151WPR0</accession>
<dbReference type="EC" id="3.4.21.4" evidence="9"/>
<dbReference type="FunFam" id="2.40.10.10:FF:000068">
    <property type="entry name" value="transmembrane protease serine 2"/>
    <property type="match status" value="1"/>
</dbReference>
<evidence type="ECO:0000256" key="4">
    <source>
        <dbReference type="ARBA" id="ARBA00022801"/>
    </source>
</evidence>
<keyword evidence="7" id="KW-1015">Disulfide bond</keyword>
<reference evidence="12 13" key="1">
    <citation type="submission" date="2015-09" db="EMBL/GenBank/DDBJ databases">
        <title>Trachymyrmex zeteki WGS genome.</title>
        <authorList>
            <person name="Nygaard S."/>
            <person name="Hu H."/>
            <person name="Boomsma J."/>
            <person name="Zhang G."/>
        </authorList>
    </citation>
    <scope>NUCLEOTIDE SEQUENCE [LARGE SCALE GENOMIC DNA]</scope>
    <source>
        <strain evidence="12">Tzet28-1</strain>
        <tissue evidence="12">Whole body</tissue>
    </source>
</reference>
<dbReference type="EMBL" id="KQ982851">
    <property type="protein sequence ID" value="KYQ49854.1"/>
    <property type="molecule type" value="Genomic_DNA"/>
</dbReference>
<keyword evidence="3" id="KW-0222">Digestion</keyword>
<feature type="non-terminal residue" evidence="12">
    <location>
        <position position="1"/>
    </location>
</feature>
<dbReference type="SMART" id="SM00020">
    <property type="entry name" value="Tryp_SPc"/>
    <property type="match status" value="1"/>
</dbReference>
<dbReference type="GO" id="GO:0006508">
    <property type="term" value="P:proteolysis"/>
    <property type="evidence" value="ECO:0007669"/>
    <property type="project" value="UniProtKB-KW"/>
</dbReference>
<dbReference type="InterPro" id="IPR043504">
    <property type="entry name" value="Peptidase_S1_PA_chymotrypsin"/>
</dbReference>
<dbReference type="PRINTS" id="PR00722">
    <property type="entry name" value="CHYMOTRYPSIN"/>
</dbReference>
<dbReference type="CDD" id="cd00190">
    <property type="entry name" value="Tryp_SPc"/>
    <property type="match status" value="1"/>
</dbReference>
<gene>
    <name evidence="12" type="ORF">ALC60_11029</name>
</gene>
<dbReference type="Gene3D" id="2.40.10.10">
    <property type="entry name" value="Trypsin-like serine proteases"/>
    <property type="match status" value="3"/>
</dbReference>
<evidence type="ECO:0000313" key="12">
    <source>
        <dbReference type="EMBL" id="KYQ49854.1"/>
    </source>
</evidence>
<dbReference type="SUPFAM" id="SSF50494">
    <property type="entry name" value="Trypsin-like serine proteases"/>
    <property type="match status" value="1"/>
</dbReference>
<evidence type="ECO:0000256" key="5">
    <source>
        <dbReference type="ARBA" id="ARBA00022825"/>
    </source>
</evidence>
<comment type="similarity">
    <text evidence="1">Belongs to the peptidase S1 family.</text>
</comment>
<feature type="chain" id="PRO_5007591356" description="trypsin" evidence="10">
    <location>
        <begin position="22"/>
        <end position="324"/>
    </location>
</feature>
<keyword evidence="10" id="KW-0732">Signal</keyword>
<evidence type="ECO:0000256" key="3">
    <source>
        <dbReference type="ARBA" id="ARBA00022757"/>
    </source>
</evidence>
<name>A0A151WPR0_9HYME</name>
<evidence type="ECO:0000256" key="1">
    <source>
        <dbReference type="ARBA" id="ARBA00007664"/>
    </source>
</evidence>
<evidence type="ECO:0000256" key="9">
    <source>
        <dbReference type="ARBA" id="ARBA00038868"/>
    </source>
</evidence>
<sequence>KKMFQKLILLFCVLLAVLVYAVNTEKHEYVVIEDYPYHYLPCVPPTNKTICHSHVALIGSQYSTVTIEFVIPIQVSIQIAGLHVCSGAFIHESWIMTAASCVFSAKSSTVSVRVRSSYTSTDGDVLEIDNIVVHENFDKYVYLNDIALMKLKSPAEFGEKLLPVALPENEKLQHGAHCVVTGWKRTQVLLGERVTLSFFRSETLLLELATLERDFYNEPVPNFQGTNPSGALLAATAVAIVNQRTCKAMMPSYKPLSEDMLCANATRSSERCQGDLGAPLVSEQMLIGILSYGLGCDTRIHPDVYTRVSSYLPWIFTNTGISYK</sequence>
<evidence type="ECO:0000259" key="11">
    <source>
        <dbReference type="PROSITE" id="PS50240"/>
    </source>
</evidence>
<dbReference type="PANTHER" id="PTHR24276">
    <property type="entry name" value="POLYSERASE-RELATED"/>
    <property type="match status" value="1"/>
</dbReference>
<comment type="catalytic activity">
    <reaction evidence="8">
        <text>Preferential cleavage: Arg-|-Xaa, Lys-|-Xaa.</text>
        <dbReference type="EC" id="3.4.21.4"/>
    </reaction>
</comment>
<protein>
    <recommendedName>
        <fullName evidence="9">trypsin</fullName>
        <ecNumber evidence="9">3.4.21.4</ecNumber>
    </recommendedName>
</protein>
<evidence type="ECO:0000256" key="10">
    <source>
        <dbReference type="SAM" id="SignalP"/>
    </source>
</evidence>
<dbReference type="InterPro" id="IPR001254">
    <property type="entry name" value="Trypsin_dom"/>
</dbReference>
<dbReference type="Pfam" id="PF00089">
    <property type="entry name" value="Trypsin"/>
    <property type="match status" value="2"/>
</dbReference>
<dbReference type="Proteomes" id="UP000075809">
    <property type="component" value="Unassembled WGS sequence"/>
</dbReference>
<dbReference type="PANTHER" id="PTHR24276:SF97">
    <property type="entry name" value="GH13245P2-RELATED"/>
    <property type="match status" value="1"/>
</dbReference>
<evidence type="ECO:0000256" key="6">
    <source>
        <dbReference type="ARBA" id="ARBA00023145"/>
    </source>
</evidence>
<evidence type="ECO:0000313" key="13">
    <source>
        <dbReference type="Proteomes" id="UP000075809"/>
    </source>
</evidence>
<keyword evidence="13" id="KW-1185">Reference proteome</keyword>
<keyword evidence="5" id="KW-0720">Serine protease</keyword>
<dbReference type="InterPro" id="IPR001314">
    <property type="entry name" value="Peptidase_S1A"/>
</dbReference>
<dbReference type="InterPro" id="IPR009003">
    <property type="entry name" value="Peptidase_S1_PA"/>
</dbReference>
<organism evidence="12 13">
    <name type="scientific">Mycetomoellerius zeteki</name>
    <dbReference type="NCBI Taxonomy" id="64791"/>
    <lineage>
        <taxon>Eukaryota</taxon>
        <taxon>Metazoa</taxon>
        <taxon>Ecdysozoa</taxon>
        <taxon>Arthropoda</taxon>
        <taxon>Hexapoda</taxon>
        <taxon>Insecta</taxon>
        <taxon>Pterygota</taxon>
        <taxon>Neoptera</taxon>
        <taxon>Endopterygota</taxon>
        <taxon>Hymenoptera</taxon>
        <taxon>Apocrita</taxon>
        <taxon>Aculeata</taxon>
        <taxon>Formicoidea</taxon>
        <taxon>Formicidae</taxon>
        <taxon>Myrmicinae</taxon>
        <taxon>Mycetomoellerius</taxon>
    </lineage>
</organism>
<keyword evidence="2" id="KW-0645">Protease</keyword>